<feature type="chain" id="PRO_5032463289" description="Integral membrane protein" evidence="2">
    <location>
        <begin position="48"/>
        <end position="151"/>
    </location>
</feature>
<keyword evidence="1" id="KW-1133">Transmembrane helix</keyword>
<evidence type="ECO:0000313" key="4">
    <source>
        <dbReference type="Proteomes" id="UP000009036"/>
    </source>
</evidence>
<organism evidence="3 4">
    <name type="scientific">Streptomyces auratus AGR0001</name>
    <dbReference type="NCBI Taxonomy" id="1160718"/>
    <lineage>
        <taxon>Bacteria</taxon>
        <taxon>Bacillati</taxon>
        <taxon>Actinomycetota</taxon>
        <taxon>Actinomycetes</taxon>
        <taxon>Kitasatosporales</taxon>
        <taxon>Streptomycetaceae</taxon>
        <taxon>Streptomyces</taxon>
    </lineage>
</organism>
<dbReference type="AlphaFoldDB" id="A0A8B1NFU7"/>
<dbReference type="Proteomes" id="UP000009036">
    <property type="component" value="Chromosome"/>
</dbReference>
<dbReference type="EMBL" id="CP072931">
    <property type="protein sequence ID" value="QTZ93145.1"/>
    <property type="molecule type" value="Genomic_DNA"/>
</dbReference>
<dbReference type="RefSeq" id="WP_106430494.1">
    <property type="nucleotide sequence ID" value="NZ_CP072931.1"/>
</dbReference>
<feature type="signal peptide" evidence="2">
    <location>
        <begin position="1"/>
        <end position="47"/>
    </location>
</feature>
<protein>
    <recommendedName>
        <fullName evidence="5">Integral membrane protein</fullName>
    </recommendedName>
</protein>
<dbReference type="KEGG" id="sauh:SU9_018055"/>
<evidence type="ECO:0008006" key="5">
    <source>
        <dbReference type="Google" id="ProtNLM"/>
    </source>
</evidence>
<evidence type="ECO:0000256" key="2">
    <source>
        <dbReference type="SAM" id="SignalP"/>
    </source>
</evidence>
<reference evidence="3" key="1">
    <citation type="journal article" date="2012" name="J. Bacteriol.">
        <title>Genome Sequence of Streptomyces auratus Strain AGR0001, a Phoslactomycin-Producing Actinomycete.</title>
        <authorList>
            <person name="Han X."/>
            <person name="Li M."/>
            <person name="Ding Z."/>
            <person name="Zhao J."/>
            <person name="Ji K."/>
            <person name="Wen M."/>
            <person name="Lu T."/>
        </authorList>
    </citation>
    <scope>NUCLEOTIDE SEQUENCE</scope>
    <source>
        <strain evidence="3">AGR0001</strain>
    </source>
</reference>
<evidence type="ECO:0000313" key="3">
    <source>
        <dbReference type="EMBL" id="QTZ93145.1"/>
    </source>
</evidence>
<keyword evidence="4" id="KW-1185">Reference proteome</keyword>
<feature type="transmembrane region" description="Helical" evidence="1">
    <location>
        <begin position="115"/>
        <end position="138"/>
    </location>
</feature>
<proteinExistence type="predicted"/>
<keyword evidence="2" id="KW-0732">Signal</keyword>
<keyword evidence="1" id="KW-0812">Transmembrane</keyword>
<accession>A0A8B1NFU7</accession>
<evidence type="ECO:0000256" key="1">
    <source>
        <dbReference type="SAM" id="Phobius"/>
    </source>
</evidence>
<gene>
    <name evidence="3" type="ORF">SU9_018055</name>
</gene>
<sequence>MNSAQSRPDSSRANARPALSRTLRRRPAVVLALLAGLLAAAIAPAAAAGRAVPDTARVVTTASAPGHGASVRAAAAPARSAASHRHATQLTSAFKVKKSKWKSKARKKGGFFKKLGIFLVVLFILFLVVVILVIWLIVRFFRRAGRNRRND</sequence>
<keyword evidence="1" id="KW-0472">Membrane</keyword>
<name>A0A8B1NFU7_9ACTN</name>
<reference evidence="3" key="2">
    <citation type="submission" date="2021-04" db="EMBL/GenBank/DDBJ databases">
        <authorList>
            <person name="Wen M.-L."/>
            <person name="Han X.-L."/>
            <person name="Xiong J."/>
        </authorList>
    </citation>
    <scope>NUCLEOTIDE SEQUENCE</scope>
    <source>
        <strain evidence="3">AGR0001</strain>
    </source>
</reference>